<feature type="domain" description="SET" evidence="1">
    <location>
        <begin position="15"/>
        <end position="111"/>
    </location>
</feature>
<dbReference type="Pfam" id="PF00856">
    <property type="entry name" value="SET"/>
    <property type="match status" value="1"/>
</dbReference>
<dbReference type="EC" id="2.1.1.-" evidence="2"/>
<comment type="caution">
    <text evidence="2">The sequence shown here is derived from an EMBL/GenBank/DDBJ whole genome shotgun (WGS) entry which is preliminary data.</text>
</comment>
<dbReference type="InterPro" id="IPR001214">
    <property type="entry name" value="SET_dom"/>
</dbReference>
<protein>
    <submittedName>
        <fullName evidence="2">SET domain-containing protein</fullName>
        <ecNumber evidence="2">2.1.1.-</ecNumber>
    </submittedName>
</protein>
<dbReference type="EMBL" id="JAYWLC010000053">
    <property type="protein sequence ID" value="MER5174068.1"/>
    <property type="molecule type" value="Genomic_DNA"/>
</dbReference>
<keyword evidence="2" id="KW-0808">Transferase</keyword>
<reference evidence="2 3" key="1">
    <citation type="submission" date="2024-01" db="EMBL/GenBank/DDBJ databases">
        <authorList>
            <person name="Deng Y."/>
            <person name="Su J."/>
        </authorList>
    </citation>
    <scope>NUCLEOTIDE SEQUENCE [LARGE SCALE GENOMIC DNA]</scope>
    <source>
        <strain evidence="2 3">CPCC 100088</strain>
    </source>
</reference>
<dbReference type="GO" id="GO:0008168">
    <property type="term" value="F:methyltransferase activity"/>
    <property type="evidence" value="ECO:0007669"/>
    <property type="project" value="UniProtKB-KW"/>
</dbReference>
<reference evidence="2 3" key="2">
    <citation type="submission" date="2024-06" db="EMBL/GenBank/DDBJ databases">
        <title>Thioclava kandeliae sp. nov. from a rhizosphere soil sample of Kandelia candel in a mangrove.</title>
        <authorList>
            <person name="Mu T."/>
        </authorList>
    </citation>
    <scope>NUCLEOTIDE SEQUENCE [LARGE SCALE GENOMIC DNA]</scope>
    <source>
        <strain evidence="2 3">CPCC 100088</strain>
    </source>
</reference>
<proteinExistence type="predicted"/>
<dbReference type="GO" id="GO:0032259">
    <property type="term" value="P:methylation"/>
    <property type="evidence" value="ECO:0007669"/>
    <property type="project" value="UniProtKB-KW"/>
</dbReference>
<organism evidence="2 3">
    <name type="scientific">Thioclava kandeliae</name>
    <dbReference type="NCBI Taxonomy" id="3070818"/>
    <lineage>
        <taxon>Bacteria</taxon>
        <taxon>Pseudomonadati</taxon>
        <taxon>Pseudomonadota</taxon>
        <taxon>Alphaproteobacteria</taxon>
        <taxon>Rhodobacterales</taxon>
        <taxon>Paracoccaceae</taxon>
        <taxon>Thioclava</taxon>
    </lineage>
</organism>
<evidence type="ECO:0000259" key="1">
    <source>
        <dbReference type="Pfam" id="PF00856"/>
    </source>
</evidence>
<dbReference type="RefSeq" id="WP_350939335.1">
    <property type="nucleotide sequence ID" value="NZ_JAYWLC010000053.1"/>
</dbReference>
<accession>A0ABV1SMC6</accession>
<gene>
    <name evidence="2" type="ORF">VSX56_20240</name>
</gene>
<dbReference type="Proteomes" id="UP001438953">
    <property type="component" value="Unassembled WGS sequence"/>
</dbReference>
<evidence type="ECO:0000313" key="2">
    <source>
        <dbReference type="EMBL" id="MER5174068.1"/>
    </source>
</evidence>
<dbReference type="CDD" id="cd08161">
    <property type="entry name" value="SET"/>
    <property type="match status" value="1"/>
</dbReference>
<dbReference type="InterPro" id="IPR046341">
    <property type="entry name" value="SET_dom_sf"/>
</dbReference>
<dbReference type="SUPFAM" id="SSF82199">
    <property type="entry name" value="SET domain"/>
    <property type="match status" value="1"/>
</dbReference>
<sequence length="128" mass="14570">MLLVSHHVKPSCIHGLGLFTSEFISAGTIVWRHEPKFDTDIPLRALGEMPKELIETVLMHAEYIEELQVFRLGNDGDIFMNHSDMPSLIDKGDRMIAARDLRPGTELTCDYSDVNVVRYWDDLQKIAA</sequence>
<keyword evidence="2" id="KW-0489">Methyltransferase</keyword>
<name>A0ABV1SMC6_9RHOB</name>
<dbReference type="Gene3D" id="2.170.270.10">
    <property type="entry name" value="SET domain"/>
    <property type="match status" value="1"/>
</dbReference>
<keyword evidence="3" id="KW-1185">Reference proteome</keyword>
<evidence type="ECO:0000313" key="3">
    <source>
        <dbReference type="Proteomes" id="UP001438953"/>
    </source>
</evidence>